<accession>A0A6M8BCU1</accession>
<feature type="compositionally biased region" description="Polar residues" evidence="1">
    <location>
        <begin position="1"/>
        <end position="13"/>
    </location>
</feature>
<protein>
    <submittedName>
        <fullName evidence="3">Nitrogenase</fullName>
    </submittedName>
</protein>
<dbReference type="RefSeq" id="WP_172354347.1">
    <property type="nucleotide sequence ID" value="NZ_CP053661.1"/>
</dbReference>
<feature type="region of interest" description="Disordered" evidence="1">
    <location>
        <begin position="1"/>
        <end position="20"/>
    </location>
</feature>
<evidence type="ECO:0000313" key="4">
    <source>
        <dbReference type="Proteomes" id="UP000505210"/>
    </source>
</evidence>
<evidence type="ECO:0000313" key="3">
    <source>
        <dbReference type="EMBL" id="QKD81966.1"/>
    </source>
</evidence>
<feature type="domain" description="Mo-dependent nitrogenase C-terminal" evidence="2">
    <location>
        <begin position="21"/>
        <end position="102"/>
    </location>
</feature>
<evidence type="ECO:0000256" key="1">
    <source>
        <dbReference type="SAM" id="MobiDB-lite"/>
    </source>
</evidence>
<dbReference type="AlphaFoldDB" id="A0A6M8BCU1"/>
<reference evidence="3 4" key="1">
    <citation type="submission" date="2020-05" db="EMBL/GenBank/DDBJ databases">
        <title>Complete genome sequence of of a novel Thermoleptolyngbya strain isolated from hot springs of Ganzi, Sichuan China.</title>
        <authorList>
            <person name="Tang J."/>
            <person name="Daroch M."/>
            <person name="Li L."/>
            <person name="Waleron K."/>
            <person name="Waleron M."/>
            <person name="Waleron M."/>
        </authorList>
    </citation>
    <scope>NUCLEOTIDE SEQUENCE [LARGE SCALE GENOMIC DNA]</scope>
    <source>
        <strain evidence="3 4">PKUAC-SCTA183</strain>
    </source>
</reference>
<dbReference type="Pfam" id="PF06967">
    <property type="entry name" value="Mo-nitro_C"/>
    <property type="match status" value="1"/>
</dbReference>
<evidence type="ECO:0000259" key="2">
    <source>
        <dbReference type="Pfam" id="PF06967"/>
    </source>
</evidence>
<proteinExistence type="predicted"/>
<dbReference type="Proteomes" id="UP000505210">
    <property type="component" value="Chromosome"/>
</dbReference>
<keyword evidence="4" id="KW-1185">Reference proteome</keyword>
<name>A0A6M8BCU1_9CYAN</name>
<dbReference type="InterPro" id="IPR009717">
    <property type="entry name" value="Mo-dep_Nase_C"/>
</dbReference>
<dbReference type="KEGG" id="theu:HPC62_06930"/>
<dbReference type="EMBL" id="CP053661">
    <property type="protein sequence ID" value="QKD81966.1"/>
    <property type="molecule type" value="Genomic_DNA"/>
</dbReference>
<gene>
    <name evidence="3" type="ORF">HPC62_06930</name>
</gene>
<organism evidence="3 4">
    <name type="scientific">Thermoleptolyngbya sichuanensis A183</name>
    <dbReference type="NCBI Taxonomy" id="2737172"/>
    <lineage>
        <taxon>Bacteria</taxon>
        <taxon>Bacillati</taxon>
        <taxon>Cyanobacteriota</taxon>
        <taxon>Cyanophyceae</taxon>
        <taxon>Oculatellales</taxon>
        <taxon>Oculatellaceae</taxon>
        <taxon>Thermoleptolyngbya</taxon>
        <taxon>Thermoleptolyngbya sichuanensis</taxon>
    </lineage>
</organism>
<sequence length="102" mass="11722">MNATSSLHQGSHQGSDRPSWLQPLRNWLDNLQIRDRQTAHFISRLIPAQCPFERDIIVLGRKVGHIPPLCKLNPLYEQFVGLRFRSLCYLADQCGEDISAYC</sequence>